<comment type="caution">
    <text evidence="2">The sequence shown here is derived from an EMBL/GenBank/DDBJ whole genome shotgun (WGS) entry which is preliminary data.</text>
</comment>
<evidence type="ECO:0000256" key="1">
    <source>
        <dbReference type="SAM" id="SignalP"/>
    </source>
</evidence>
<keyword evidence="1" id="KW-0732">Signal</keyword>
<dbReference type="Proteomes" id="UP000604046">
    <property type="component" value="Unassembled WGS sequence"/>
</dbReference>
<keyword evidence="3" id="KW-1185">Reference proteome</keyword>
<organism evidence="2 3">
    <name type="scientific">Symbiodinium natans</name>
    <dbReference type="NCBI Taxonomy" id="878477"/>
    <lineage>
        <taxon>Eukaryota</taxon>
        <taxon>Sar</taxon>
        <taxon>Alveolata</taxon>
        <taxon>Dinophyceae</taxon>
        <taxon>Suessiales</taxon>
        <taxon>Symbiodiniaceae</taxon>
        <taxon>Symbiodinium</taxon>
    </lineage>
</organism>
<feature type="signal peptide" evidence="1">
    <location>
        <begin position="1"/>
        <end position="17"/>
    </location>
</feature>
<proteinExistence type="predicted"/>
<dbReference type="AlphaFoldDB" id="A0A812J632"/>
<dbReference type="OrthoDB" id="445679at2759"/>
<protein>
    <submittedName>
        <fullName evidence="2">Uncharacterized protein</fullName>
    </submittedName>
</protein>
<accession>A0A812J632</accession>
<dbReference type="EMBL" id="CAJNDS010000320">
    <property type="protein sequence ID" value="CAE7191911.1"/>
    <property type="molecule type" value="Genomic_DNA"/>
</dbReference>
<reference evidence="2" key="1">
    <citation type="submission" date="2021-02" db="EMBL/GenBank/DDBJ databases">
        <authorList>
            <person name="Dougan E. K."/>
            <person name="Rhodes N."/>
            <person name="Thang M."/>
            <person name="Chan C."/>
        </authorList>
    </citation>
    <scope>NUCLEOTIDE SEQUENCE</scope>
</reference>
<sequence length="80" mass="8830">MSRSIFMFASLAATVAAETTTIGTATAEDYWQGDASQDVQLIFSFNLGILFVRSAETIFDDPHAGDNRRLKKLELYPLLA</sequence>
<name>A0A812J632_9DINO</name>
<feature type="chain" id="PRO_5032932708" evidence="1">
    <location>
        <begin position="18"/>
        <end position="80"/>
    </location>
</feature>
<gene>
    <name evidence="2" type="ORF">SNAT2548_LOCUS5094</name>
</gene>
<evidence type="ECO:0000313" key="2">
    <source>
        <dbReference type="EMBL" id="CAE7191911.1"/>
    </source>
</evidence>
<evidence type="ECO:0000313" key="3">
    <source>
        <dbReference type="Proteomes" id="UP000604046"/>
    </source>
</evidence>